<name>A0ACC0E2P5_9BASI</name>
<evidence type="ECO:0000313" key="2">
    <source>
        <dbReference type="Proteomes" id="UP001060170"/>
    </source>
</evidence>
<protein>
    <submittedName>
        <fullName evidence="1">Uncharacterized protein</fullName>
    </submittedName>
</protein>
<evidence type="ECO:0000313" key="1">
    <source>
        <dbReference type="EMBL" id="KAI7943666.1"/>
    </source>
</evidence>
<proteinExistence type="predicted"/>
<gene>
    <name evidence="1" type="ORF">MJO28_011194</name>
</gene>
<dbReference type="Proteomes" id="UP001060170">
    <property type="component" value="Chromosome 11"/>
</dbReference>
<keyword evidence="2" id="KW-1185">Reference proteome</keyword>
<accession>A0ACC0E2P5</accession>
<sequence length="75" mass="8883">MLIEDGENSDEVPYMPTNKGESLANDVPSMTHNPDTMLIEFWKISELSRDFYAQNQNKLIRFSQPNFYRHKIKFN</sequence>
<reference evidence="1 2" key="3">
    <citation type="journal article" date="2022" name="Microbiol. Spectr.">
        <title>Folding features and dynamics of 3D genome architecture in plant fungal pathogens.</title>
        <authorList>
            <person name="Xia C."/>
        </authorList>
    </citation>
    <scope>NUCLEOTIDE SEQUENCE [LARGE SCALE GENOMIC DNA]</scope>
    <source>
        <strain evidence="1 2">93-210</strain>
    </source>
</reference>
<dbReference type="EMBL" id="CM045875">
    <property type="protein sequence ID" value="KAI7943666.1"/>
    <property type="molecule type" value="Genomic_DNA"/>
</dbReference>
<organism evidence="1 2">
    <name type="scientific">Puccinia striiformis f. sp. tritici</name>
    <dbReference type="NCBI Taxonomy" id="168172"/>
    <lineage>
        <taxon>Eukaryota</taxon>
        <taxon>Fungi</taxon>
        <taxon>Dikarya</taxon>
        <taxon>Basidiomycota</taxon>
        <taxon>Pucciniomycotina</taxon>
        <taxon>Pucciniomycetes</taxon>
        <taxon>Pucciniales</taxon>
        <taxon>Pucciniaceae</taxon>
        <taxon>Puccinia</taxon>
    </lineage>
</organism>
<reference evidence="2" key="2">
    <citation type="journal article" date="2018" name="Mol. Plant Microbe Interact.">
        <title>Genome sequence resources for the wheat stripe rust pathogen (Puccinia striiformis f. sp. tritici) and the barley stripe rust pathogen (Puccinia striiformis f. sp. hordei).</title>
        <authorList>
            <person name="Xia C."/>
            <person name="Wang M."/>
            <person name="Yin C."/>
            <person name="Cornejo O.E."/>
            <person name="Hulbert S.H."/>
            <person name="Chen X."/>
        </authorList>
    </citation>
    <scope>NUCLEOTIDE SEQUENCE [LARGE SCALE GENOMIC DNA]</scope>
    <source>
        <strain evidence="2">93-210</strain>
    </source>
</reference>
<comment type="caution">
    <text evidence="1">The sequence shown here is derived from an EMBL/GenBank/DDBJ whole genome shotgun (WGS) entry which is preliminary data.</text>
</comment>
<reference evidence="2" key="1">
    <citation type="journal article" date="2018" name="BMC Genomics">
        <title>Genomic insights into host adaptation between the wheat stripe rust pathogen (Puccinia striiformis f. sp. tritici) and the barley stripe rust pathogen (Puccinia striiformis f. sp. hordei).</title>
        <authorList>
            <person name="Xia C."/>
            <person name="Wang M."/>
            <person name="Yin C."/>
            <person name="Cornejo O.E."/>
            <person name="Hulbert S.H."/>
            <person name="Chen X."/>
        </authorList>
    </citation>
    <scope>NUCLEOTIDE SEQUENCE [LARGE SCALE GENOMIC DNA]</scope>
    <source>
        <strain evidence="2">93-210</strain>
    </source>
</reference>